<feature type="region of interest" description="Disordered" evidence="1">
    <location>
        <begin position="624"/>
        <end position="659"/>
    </location>
</feature>
<feature type="compositionally biased region" description="Low complexity" evidence="1">
    <location>
        <begin position="645"/>
        <end position="657"/>
    </location>
</feature>
<dbReference type="Proteomes" id="UP000046393">
    <property type="component" value="Unplaced"/>
</dbReference>
<organism evidence="2 3">
    <name type="scientific">Syphacia muris</name>
    <dbReference type="NCBI Taxonomy" id="451379"/>
    <lineage>
        <taxon>Eukaryota</taxon>
        <taxon>Metazoa</taxon>
        <taxon>Ecdysozoa</taxon>
        <taxon>Nematoda</taxon>
        <taxon>Chromadorea</taxon>
        <taxon>Rhabditida</taxon>
        <taxon>Spirurina</taxon>
        <taxon>Oxyuridomorpha</taxon>
        <taxon>Oxyuroidea</taxon>
        <taxon>Oxyuridae</taxon>
        <taxon>Syphacia</taxon>
    </lineage>
</organism>
<dbReference type="AlphaFoldDB" id="A0A0N5AEK9"/>
<evidence type="ECO:0000256" key="1">
    <source>
        <dbReference type="SAM" id="MobiDB-lite"/>
    </source>
</evidence>
<keyword evidence="2" id="KW-1185">Reference proteome</keyword>
<proteinExistence type="predicted"/>
<evidence type="ECO:0000313" key="3">
    <source>
        <dbReference type="WBParaSite" id="SMUV_0000267201-mRNA-1"/>
    </source>
</evidence>
<evidence type="ECO:0000313" key="2">
    <source>
        <dbReference type="Proteomes" id="UP000046393"/>
    </source>
</evidence>
<dbReference type="WBParaSite" id="SMUV_0000267201-mRNA-1">
    <property type="protein sequence ID" value="SMUV_0000267201-mRNA-1"/>
    <property type="gene ID" value="SMUV_0000267201"/>
</dbReference>
<protein>
    <submittedName>
        <fullName evidence="3">Non-specific serine/threonine protein kinase</fullName>
    </submittedName>
</protein>
<reference evidence="3" key="1">
    <citation type="submission" date="2017-02" db="UniProtKB">
        <authorList>
            <consortium name="WormBaseParasite"/>
        </authorList>
    </citation>
    <scope>IDENTIFICATION</scope>
</reference>
<accession>A0A0N5AEK9</accession>
<name>A0A0N5AEK9_9BILA</name>
<sequence>MENSLFSPNLALNKPLTNDYSSKYCLEKSQSKNSDCDKTAAEADKTKSKSICRSHLSAIRNHHMRRQRRCERCNSIDKPSSLLYQNALPVFTSIAMKNAYKTFQHFGVMCSHKRFLTLSSVSSSSELSVTSSSASSFSNFSSSSSLSSLAAAKLSYSKPQLHNFCTKDNDSKASVNRQCLLNNNSSSKFGANNEQLTLNAVSNQGNTRQIDIYTLSNTTGANSKNCISQTSKPSFDQQRPSPSLTQTASIIPLKIKPKSMQKPYTLHEANPRQHLLPENSIFPNRSSSNTNCYHYHQEQKNQQQRTFALHVIQRPCFSIKEHDENTSFFNVYSNNKTTNHLVPEHTRTALPVTAPNTFRSRKPYSKKPVLNSETKTLSVNSNCVNSSTISPVANTVSTDSSEIMRHNSLPLEERSKLNRTKLFPEEKETSNRQRCNSCPPEKISKNDRSILEKLFNINIVEKNCENNKKKSIWKSLSVLVKPEQKKPGKLDIHSGAPLLMKSDSNIFLCRSACGRPGTAINPKNNPQVSFSKNFSFIHDEQCLEAKNVRKIKVDERSNVIKNQNTKLDRSYFQKIFNRSSSRTLKSCERSLTEECLSEKTRNRSSVSRSCEQLTKLFTARKQKAALLPQSGHQDQSCHPPLLPISKSNKPSGSSSSSWRTMTVSNLSMDSTVNSARNDSKINGINFNQLIT</sequence>